<dbReference type="Proteomes" id="UP001233172">
    <property type="component" value="Unassembled WGS sequence"/>
</dbReference>
<evidence type="ECO:0000313" key="1">
    <source>
        <dbReference type="EMBL" id="KAK0041035.1"/>
    </source>
</evidence>
<gene>
    <name evidence="1" type="ORF">Bpfe_029553</name>
</gene>
<proteinExistence type="predicted"/>
<name>A0AAD8ARH3_BIOPF</name>
<organism evidence="1 2">
    <name type="scientific">Biomphalaria pfeifferi</name>
    <name type="common">Bloodfluke planorb</name>
    <name type="synonym">Freshwater snail</name>
    <dbReference type="NCBI Taxonomy" id="112525"/>
    <lineage>
        <taxon>Eukaryota</taxon>
        <taxon>Metazoa</taxon>
        <taxon>Spiralia</taxon>
        <taxon>Lophotrochozoa</taxon>
        <taxon>Mollusca</taxon>
        <taxon>Gastropoda</taxon>
        <taxon>Heterobranchia</taxon>
        <taxon>Euthyneura</taxon>
        <taxon>Panpulmonata</taxon>
        <taxon>Hygrophila</taxon>
        <taxon>Lymnaeoidea</taxon>
        <taxon>Planorbidae</taxon>
        <taxon>Biomphalaria</taxon>
    </lineage>
</organism>
<dbReference type="AlphaFoldDB" id="A0AAD8ARH3"/>
<comment type="caution">
    <text evidence="1">The sequence shown here is derived from an EMBL/GenBank/DDBJ whole genome shotgun (WGS) entry which is preliminary data.</text>
</comment>
<dbReference type="EMBL" id="JASAOG010000291">
    <property type="protein sequence ID" value="KAK0041035.1"/>
    <property type="molecule type" value="Genomic_DNA"/>
</dbReference>
<feature type="non-terminal residue" evidence="1">
    <location>
        <position position="1"/>
    </location>
</feature>
<reference evidence="1" key="2">
    <citation type="submission" date="2023-04" db="EMBL/GenBank/DDBJ databases">
        <authorList>
            <person name="Bu L."/>
            <person name="Lu L."/>
            <person name="Laidemitt M.R."/>
            <person name="Zhang S.M."/>
            <person name="Mutuku M."/>
            <person name="Mkoji G."/>
            <person name="Steinauer M."/>
            <person name="Loker E.S."/>
        </authorList>
    </citation>
    <scope>NUCLEOTIDE SEQUENCE</scope>
    <source>
        <strain evidence="1">KasaAsao</strain>
        <tissue evidence="1">Whole Snail</tissue>
    </source>
</reference>
<sequence>FAVSMETKMLPALMHTLSRGGQLMPLIRDERKANTGNNVLVSCEPQEFWEETSLQKNRIVNVLSAV</sequence>
<protein>
    <submittedName>
        <fullName evidence="1">Uncharacterized protein</fullName>
    </submittedName>
</protein>
<evidence type="ECO:0000313" key="2">
    <source>
        <dbReference type="Proteomes" id="UP001233172"/>
    </source>
</evidence>
<reference evidence="1" key="1">
    <citation type="journal article" date="2023" name="PLoS Negl. Trop. Dis.">
        <title>A genome sequence for Biomphalaria pfeifferi, the major vector snail for the human-infecting parasite Schistosoma mansoni.</title>
        <authorList>
            <person name="Bu L."/>
            <person name="Lu L."/>
            <person name="Laidemitt M.R."/>
            <person name="Zhang S.M."/>
            <person name="Mutuku M."/>
            <person name="Mkoji G."/>
            <person name="Steinauer M."/>
            <person name="Loker E.S."/>
        </authorList>
    </citation>
    <scope>NUCLEOTIDE SEQUENCE</scope>
    <source>
        <strain evidence="1">KasaAsao</strain>
    </source>
</reference>
<accession>A0AAD8ARH3</accession>
<keyword evidence="2" id="KW-1185">Reference proteome</keyword>